<dbReference type="Gene3D" id="2.60.120.290">
    <property type="entry name" value="Spermadhesin, CUB domain"/>
    <property type="match status" value="8"/>
</dbReference>
<dbReference type="PROSITE" id="PS01180">
    <property type="entry name" value="CUB"/>
    <property type="match status" value="8"/>
</dbReference>
<sequence>LTSYGYPNNYANSLRCFWTIHAPEGQRIKLNITEFSTESCCDRLYIYDSAEKIQHPQIIATLSGVVAPDTTIYSRQEFITLFFSSDTSLYSFAGFRIGYSAIASPCGFEATASNVSQALNSPNWPGGYPSSTTCEWTVRASSPNSYVQLTITSFETESCCDYLQVSKNIVLFFNSLAPPCGFEAIANEETFIGTTINLRFHTDGSVQRQGFEASFAVPAISCGFNAMASATAQNISSPNYPNPYPNGQNCVWQLNATNGNQVRLIIEEISTETCCDYLRVSEGGVIIEELKGNHQRKIITSQNGSLQLIFHSDTSVNGQGFIGQFMATCGFERLASRYSQTFVSPGYPGRYGPSLNCRWVLRALPGMQVRLDIATFQTETCCDSLEVLDGTNQLALLKGTHDNLSFTSTNGTLNLIFTSDGSVALNGFSASFVALCGFDAQATTTSQVLNSPGYPENYANSLICRWMLTASPGKFVRFTITSFDTESCCDKLKVFDGNTELREIKGALQDTMEFFSTNRTLTLVFQSDSSRTGPGFTASFIVVFLESSVSPTVASATGCFYTLNATTTLGTITSPGYPHSYENEVDCEWDFNAPQGKQIRLIVQTLSTEMCCDYLKVLDNGNQIGDLRGEQSNQTYTSTNGRLTVLFHSDSSVQRAGFTATYQELPNPCGSENYLHAVDADGYLQLPSYPNDYDPNLNCWWTITATVGKRVRLDFVDFSLESCCDFLYIYNSEGQTDNRTLLMGYYSGDSNGTVIYSQSEFVSIKFHTDTSVGKRGFRIKYTAIAPNERCGPHHGYLAVVGLTEEYIQLPTFPNNYNSNLNCWWTVDAPVGKIVRLDFVDFYNLTASMRCMNTSSRSRNESNNSSLTLGRFSGTVSNTTTVYSRGNYLSIHFQTDSSIQHSGFRIQFSAVGKKIPG</sequence>
<comment type="caution">
    <text evidence="3">Lacks conserved residue(s) required for the propagation of feature annotation.</text>
</comment>
<dbReference type="InterPro" id="IPR035914">
    <property type="entry name" value="Sperma_CUB_dom_sf"/>
</dbReference>
<dbReference type="InParanoid" id="H2XQR0"/>
<accession>H2XQR0</accession>
<dbReference type="Proteomes" id="UP000008144">
    <property type="component" value="Unassembled WGS sequence"/>
</dbReference>
<evidence type="ECO:0000313" key="5">
    <source>
        <dbReference type="Ensembl" id="ENSCINP00000031994.1"/>
    </source>
</evidence>
<keyword evidence="6" id="KW-1185">Reference proteome</keyword>
<feature type="domain" description="CUB" evidence="4">
    <location>
        <begin position="106"/>
        <end position="218"/>
    </location>
</feature>
<dbReference type="PANTHER" id="PTHR24251:SF30">
    <property type="entry name" value="MEMBRANE FRIZZLED-RELATED PROTEIN"/>
    <property type="match status" value="1"/>
</dbReference>
<reference evidence="5" key="2">
    <citation type="submission" date="2025-08" db="UniProtKB">
        <authorList>
            <consortium name="Ensembl"/>
        </authorList>
    </citation>
    <scope>IDENTIFICATION</scope>
</reference>
<feature type="domain" description="CUB" evidence="4">
    <location>
        <begin position="222"/>
        <end position="328"/>
    </location>
</feature>
<dbReference type="GO" id="GO:0004252">
    <property type="term" value="F:serine-type endopeptidase activity"/>
    <property type="evidence" value="ECO:0000318"/>
    <property type="project" value="GO_Central"/>
</dbReference>
<feature type="domain" description="CUB" evidence="4">
    <location>
        <begin position="329"/>
        <end position="435"/>
    </location>
</feature>
<feature type="domain" description="CUB" evidence="4">
    <location>
        <begin position="669"/>
        <end position="784"/>
    </location>
</feature>
<organism evidence="5 6">
    <name type="scientific">Ciona intestinalis</name>
    <name type="common">Transparent sea squirt</name>
    <name type="synonym">Ascidia intestinalis</name>
    <dbReference type="NCBI Taxonomy" id="7719"/>
    <lineage>
        <taxon>Eukaryota</taxon>
        <taxon>Metazoa</taxon>
        <taxon>Chordata</taxon>
        <taxon>Tunicata</taxon>
        <taxon>Ascidiacea</taxon>
        <taxon>Phlebobranchia</taxon>
        <taxon>Cionidae</taxon>
        <taxon>Ciona</taxon>
    </lineage>
</organism>
<evidence type="ECO:0000259" key="4">
    <source>
        <dbReference type="PROSITE" id="PS01180"/>
    </source>
</evidence>
<dbReference type="InterPro" id="IPR000859">
    <property type="entry name" value="CUB_dom"/>
</dbReference>
<dbReference type="Pfam" id="PF00431">
    <property type="entry name" value="CUB"/>
    <property type="match status" value="8"/>
</dbReference>
<dbReference type="GeneTree" id="ENSGT00940000167459"/>
<reference evidence="5" key="3">
    <citation type="submission" date="2025-09" db="UniProtKB">
        <authorList>
            <consortium name="Ensembl"/>
        </authorList>
    </citation>
    <scope>IDENTIFICATION</scope>
</reference>
<reference evidence="6" key="1">
    <citation type="journal article" date="2002" name="Science">
        <title>The draft genome of Ciona intestinalis: insights into chordate and vertebrate origins.</title>
        <authorList>
            <person name="Dehal P."/>
            <person name="Satou Y."/>
            <person name="Campbell R.K."/>
            <person name="Chapman J."/>
            <person name="Degnan B."/>
            <person name="De Tomaso A."/>
            <person name="Davidson B."/>
            <person name="Di Gregorio A."/>
            <person name="Gelpke M."/>
            <person name="Goodstein D.M."/>
            <person name="Harafuji N."/>
            <person name="Hastings K.E."/>
            <person name="Ho I."/>
            <person name="Hotta K."/>
            <person name="Huang W."/>
            <person name="Kawashima T."/>
            <person name="Lemaire P."/>
            <person name="Martinez D."/>
            <person name="Meinertzhagen I.A."/>
            <person name="Necula S."/>
            <person name="Nonaka M."/>
            <person name="Putnam N."/>
            <person name="Rash S."/>
            <person name="Saiga H."/>
            <person name="Satake M."/>
            <person name="Terry A."/>
            <person name="Yamada L."/>
            <person name="Wang H.G."/>
            <person name="Awazu S."/>
            <person name="Azumi K."/>
            <person name="Boore J."/>
            <person name="Branno M."/>
            <person name="Chin-Bow S."/>
            <person name="DeSantis R."/>
            <person name="Doyle S."/>
            <person name="Francino P."/>
            <person name="Keys D.N."/>
            <person name="Haga S."/>
            <person name="Hayashi H."/>
            <person name="Hino K."/>
            <person name="Imai K.S."/>
            <person name="Inaba K."/>
            <person name="Kano S."/>
            <person name="Kobayashi K."/>
            <person name="Kobayashi M."/>
            <person name="Lee B.I."/>
            <person name="Makabe K.W."/>
            <person name="Manohar C."/>
            <person name="Matassi G."/>
            <person name="Medina M."/>
            <person name="Mochizuki Y."/>
            <person name="Mount S."/>
            <person name="Morishita T."/>
            <person name="Miura S."/>
            <person name="Nakayama A."/>
            <person name="Nishizaka S."/>
            <person name="Nomoto H."/>
            <person name="Ohta F."/>
            <person name="Oishi K."/>
            <person name="Rigoutsos I."/>
            <person name="Sano M."/>
            <person name="Sasaki A."/>
            <person name="Sasakura Y."/>
            <person name="Shoguchi E."/>
            <person name="Shin-i T."/>
            <person name="Spagnuolo A."/>
            <person name="Stainier D."/>
            <person name="Suzuki M.M."/>
            <person name="Tassy O."/>
            <person name="Takatori N."/>
            <person name="Tokuoka M."/>
            <person name="Yagi K."/>
            <person name="Yoshizaki F."/>
            <person name="Wada S."/>
            <person name="Zhang C."/>
            <person name="Hyatt P.D."/>
            <person name="Larimer F."/>
            <person name="Detter C."/>
            <person name="Doggett N."/>
            <person name="Glavina T."/>
            <person name="Hawkins T."/>
            <person name="Richardson P."/>
            <person name="Lucas S."/>
            <person name="Kohara Y."/>
            <person name="Levine M."/>
            <person name="Satoh N."/>
            <person name="Rokhsar D.S."/>
        </authorList>
    </citation>
    <scope>NUCLEOTIDE SEQUENCE [LARGE SCALE GENOMIC DNA]</scope>
</reference>
<feature type="domain" description="CUB" evidence="4">
    <location>
        <begin position="790"/>
        <end position="910"/>
    </location>
</feature>
<name>H2XQR0_CIOIN</name>
<evidence type="ECO:0000256" key="3">
    <source>
        <dbReference type="PROSITE-ProRule" id="PRU00059"/>
    </source>
</evidence>
<feature type="domain" description="CUB" evidence="4">
    <location>
        <begin position="436"/>
        <end position="543"/>
    </location>
</feature>
<dbReference type="AlphaFoldDB" id="H2XQR0"/>
<evidence type="ECO:0000256" key="2">
    <source>
        <dbReference type="ARBA" id="ARBA00023157"/>
    </source>
</evidence>
<dbReference type="CDD" id="cd00041">
    <property type="entry name" value="CUB"/>
    <property type="match status" value="8"/>
</dbReference>
<dbReference type="OMA" id="YSANEHC"/>
<dbReference type="SMART" id="SM00042">
    <property type="entry name" value="CUB"/>
    <property type="match status" value="8"/>
</dbReference>
<feature type="domain" description="CUB" evidence="4">
    <location>
        <begin position="1"/>
        <end position="102"/>
    </location>
</feature>
<dbReference type="STRING" id="7719.ENSCINP00000031994"/>
<proteinExistence type="predicted"/>
<keyword evidence="2" id="KW-1015">Disulfide bond</keyword>
<protein>
    <recommendedName>
        <fullName evidence="4">CUB domain-containing protein</fullName>
    </recommendedName>
</protein>
<dbReference type="Ensembl" id="ENSCINT00000030410.1">
    <property type="protein sequence ID" value="ENSCINP00000031994.1"/>
    <property type="gene ID" value="ENSCING00000022631.1"/>
</dbReference>
<dbReference type="GO" id="GO:0005615">
    <property type="term" value="C:extracellular space"/>
    <property type="evidence" value="ECO:0000318"/>
    <property type="project" value="GO_Central"/>
</dbReference>
<feature type="domain" description="CUB" evidence="4">
    <location>
        <begin position="559"/>
        <end position="665"/>
    </location>
</feature>
<dbReference type="HOGENOM" id="CLU_314065_0_0_1"/>
<dbReference type="PANTHER" id="PTHR24251">
    <property type="entry name" value="OVOCHYMASE-RELATED"/>
    <property type="match status" value="1"/>
</dbReference>
<evidence type="ECO:0000313" key="6">
    <source>
        <dbReference type="Proteomes" id="UP000008144"/>
    </source>
</evidence>
<keyword evidence="1" id="KW-0677">Repeat</keyword>
<dbReference type="SUPFAM" id="SSF49854">
    <property type="entry name" value="Spermadhesin, CUB domain"/>
    <property type="match status" value="8"/>
</dbReference>
<evidence type="ECO:0000256" key="1">
    <source>
        <dbReference type="ARBA" id="ARBA00022737"/>
    </source>
</evidence>